<sequence length="68" mass="7675">MKGELNEAGRQQVAAALVLLRQWKDKDTSGFEPKTVLAILRLAQALGVEKEYGKILVAMPRYRFVDKD</sequence>
<proteinExistence type="predicted"/>
<reference evidence="1" key="1">
    <citation type="journal article" date="2015" name="Nature">
        <title>Complex archaea that bridge the gap between prokaryotes and eukaryotes.</title>
        <authorList>
            <person name="Spang A."/>
            <person name="Saw J.H."/>
            <person name="Jorgensen S.L."/>
            <person name="Zaremba-Niedzwiedzka K."/>
            <person name="Martijn J."/>
            <person name="Lind A.E."/>
            <person name="van Eijk R."/>
            <person name="Schleper C."/>
            <person name="Guy L."/>
            <person name="Ettema T.J."/>
        </authorList>
    </citation>
    <scope>NUCLEOTIDE SEQUENCE</scope>
</reference>
<name>A0A0F9BBJ9_9ZZZZ</name>
<organism evidence="1">
    <name type="scientific">marine sediment metagenome</name>
    <dbReference type="NCBI Taxonomy" id="412755"/>
    <lineage>
        <taxon>unclassified sequences</taxon>
        <taxon>metagenomes</taxon>
        <taxon>ecological metagenomes</taxon>
    </lineage>
</organism>
<dbReference type="EMBL" id="LAZR01050144">
    <property type="protein sequence ID" value="KKK88019.1"/>
    <property type="molecule type" value="Genomic_DNA"/>
</dbReference>
<protein>
    <submittedName>
        <fullName evidence="1">Uncharacterized protein</fullName>
    </submittedName>
</protein>
<comment type="caution">
    <text evidence="1">The sequence shown here is derived from an EMBL/GenBank/DDBJ whole genome shotgun (WGS) entry which is preliminary data.</text>
</comment>
<gene>
    <name evidence="1" type="ORF">LCGC14_2747410</name>
</gene>
<accession>A0A0F9BBJ9</accession>
<dbReference type="AlphaFoldDB" id="A0A0F9BBJ9"/>
<evidence type="ECO:0000313" key="1">
    <source>
        <dbReference type="EMBL" id="KKK88019.1"/>
    </source>
</evidence>